<dbReference type="GO" id="GO:0032259">
    <property type="term" value="P:methylation"/>
    <property type="evidence" value="ECO:0007669"/>
    <property type="project" value="UniProtKB-KW"/>
</dbReference>
<keyword evidence="6" id="KW-1185">Reference proteome</keyword>
<dbReference type="GO" id="GO:0008173">
    <property type="term" value="F:RNA methyltransferase activity"/>
    <property type="evidence" value="ECO:0007669"/>
    <property type="project" value="InterPro"/>
</dbReference>
<dbReference type="InterPro" id="IPR029026">
    <property type="entry name" value="tRNA_m1G_MTases_N"/>
</dbReference>
<evidence type="ECO:0000256" key="1">
    <source>
        <dbReference type="ARBA" id="ARBA00007228"/>
    </source>
</evidence>
<dbReference type="SUPFAM" id="SSF75217">
    <property type="entry name" value="alpha/beta knot"/>
    <property type="match status" value="1"/>
</dbReference>
<dbReference type="GO" id="GO:0005829">
    <property type="term" value="C:cytosol"/>
    <property type="evidence" value="ECO:0007669"/>
    <property type="project" value="TreeGrafter"/>
</dbReference>
<dbReference type="GO" id="GO:0003723">
    <property type="term" value="F:RNA binding"/>
    <property type="evidence" value="ECO:0007669"/>
    <property type="project" value="InterPro"/>
</dbReference>
<keyword evidence="3 5" id="KW-0808">Transferase</keyword>
<dbReference type="GO" id="GO:0006396">
    <property type="term" value="P:RNA processing"/>
    <property type="evidence" value="ECO:0007669"/>
    <property type="project" value="InterPro"/>
</dbReference>
<dbReference type="OrthoDB" id="9794400at2"/>
<dbReference type="PANTHER" id="PTHR46429:SF1">
    <property type="entry name" value="23S RRNA (GUANOSINE-2'-O-)-METHYLTRANSFERASE RLMB"/>
    <property type="match status" value="1"/>
</dbReference>
<dbReference type="AlphaFoldDB" id="A0A134AK09"/>
<reference evidence="6" key="1">
    <citation type="submission" date="2016-01" db="EMBL/GenBank/DDBJ databases">
        <authorList>
            <person name="Mitreva M."/>
            <person name="Pepin K.H."/>
            <person name="Mihindukulasuriya K.A."/>
            <person name="Fulton R."/>
            <person name="Fronick C."/>
            <person name="O'Laughlin M."/>
            <person name="Miner T."/>
            <person name="Herter B."/>
            <person name="Rosa B.A."/>
            <person name="Cordes M."/>
            <person name="Tomlinson C."/>
            <person name="Wollam A."/>
            <person name="Palsikar V.B."/>
            <person name="Mardis E.R."/>
            <person name="Wilson R.K."/>
        </authorList>
    </citation>
    <scope>NUCLEOTIDE SEQUENCE [LARGE SCALE GENOMIC DNA]</scope>
    <source>
        <strain evidence="6">DNF00729</strain>
    </source>
</reference>
<dbReference type="FunFam" id="3.40.1280.10:FF:000008">
    <property type="entry name" value="Group 3 RNA methyltransferase TrmH"/>
    <property type="match status" value="1"/>
</dbReference>
<proteinExistence type="inferred from homology"/>
<dbReference type="Gene3D" id="3.30.1330.30">
    <property type="match status" value="1"/>
</dbReference>
<comment type="caution">
    <text evidence="5">The sequence shown here is derived from an EMBL/GenBank/DDBJ whole genome shotgun (WGS) entry which is preliminary data.</text>
</comment>
<sequence length="247" mass="27139">MDETIIFGRNPVLEALEDKVDRLFIQKGLTDGTVKKIRGKAKAMGVDVREREKSRLDEMVDGKNHQGVVAYVTNFTYSTLEDMFRRAEERGEDPLIILLDSIQDPHNLGAIIRSAVAMGAHGVVIPKNRSAEINGTVYKTSAGAVDHMLVAKVTNMNRTVEELKSRNVWVYGADAGEGNLYDADLTGPIAIVIGNEGKGIAQKTKEHVDALLSIPMPGKFESLNASVAASIFLYEIVRQRHGKHTKI</sequence>
<dbReference type="SUPFAM" id="SSF55315">
    <property type="entry name" value="L30e-like"/>
    <property type="match status" value="1"/>
</dbReference>
<dbReference type="NCBIfam" id="TIGR00186">
    <property type="entry name" value="rRNA_methyl_3"/>
    <property type="match status" value="1"/>
</dbReference>
<dbReference type="EMBL" id="LSDG01000008">
    <property type="protein sequence ID" value="KXB68066.1"/>
    <property type="molecule type" value="Genomic_DNA"/>
</dbReference>
<feature type="domain" description="RNA 2-O ribose methyltransferase substrate binding" evidence="4">
    <location>
        <begin position="5"/>
        <end position="78"/>
    </location>
</feature>
<dbReference type="STRING" id="755172.HMPREF1863_00384"/>
<dbReference type="RefSeq" id="WP_068366840.1">
    <property type="nucleotide sequence ID" value="NZ_CAMQER010000013.1"/>
</dbReference>
<evidence type="ECO:0000313" key="5">
    <source>
        <dbReference type="EMBL" id="KXB68066.1"/>
    </source>
</evidence>
<dbReference type="InterPro" id="IPR013123">
    <property type="entry name" value="SpoU_subst-bd"/>
</dbReference>
<dbReference type="Pfam" id="PF08032">
    <property type="entry name" value="SpoU_sub_bind"/>
    <property type="match status" value="1"/>
</dbReference>
<evidence type="ECO:0000256" key="3">
    <source>
        <dbReference type="ARBA" id="ARBA00022679"/>
    </source>
</evidence>
<dbReference type="PANTHER" id="PTHR46429">
    <property type="entry name" value="23S RRNA (GUANOSINE-2'-O-)-METHYLTRANSFERASE RLMB"/>
    <property type="match status" value="1"/>
</dbReference>
<keyword evidence="2 5" id="KW-0489">Methyltransferase</keyword>
<dbReference type="InterPro" id="IPR004441">
    <property type="entry name" value="rRNA_MeTrfase_TrmH"/>
</dbReference>
<dbReference type="InterPro" id="IPR029028">
    <property type="entry name" value="Alpha/beta_knot_MTases"/>
</dbReference>
<evidence type="ECO:0000313" key="6">
    <source>
        <dbReference type="Proteomes" id="UP000070442"/>
    </source>
</evidence>
<name>A0A134AK09_9FIRM</name>
<dbReference type="PATRIC" id="fig|755172.3.peg.370"/>
<dbReference type="Pfam" id="PF00588">
    <property type="entry name" value="SpoU_methylase"/>
    <property type="match status" value="1"/>
</dbReference>
<evidence type="ECO:0000259" key="4">
    <source>
        <dbReference type="SMART" id="SM00967"/>
    </source>
</evidence>
<accession>A0A134AK09</accession>
<dbReference type="SMART" id="SM00967">
    <property type="entry name" value="SpoU_sub_bind"/>
    <property type="match status" value="1"/>
</dbReference>
<dbReference type="InterPro" id="IPR001537">
    <property type="entry name" value="SpoU_MeTrfase"/>
</dbReference>
<gene>
    <name evidence="5" type="ORF">HMPREF1863_00384</name>
</gene>
<organism evidence="5 6">
    <name type="scientific">Aedoeadaptatus coxii</name>
    <dbReference type="NCBI Taxonomy" id="755172"/>
    <lineage>
        <taxon>Bacteria</taxon>
        <taxon>Bacillati</taxon>
        <taxon>Bacillota</taxon>
        <taxon>Tissierellia</taxon>
        <taxon>Tissierellales</taxon>
        <taxon>Peptoniphilaceae</taxon>
        <taxon>Aedoeadaptatus</taxon>
    </lineage>
</organism>
<dbReference type="Proteomes" id="UP000070442">
    <property type="component" value="Unassembled WGS sequence"/>
</dbReference>
<dbReference type="CDD" id="cd18103">
    <property type="entry name" value="SpoU-like_RlmB"/>
    <property type="match status" value="1"/>
</dbReference>
<dbReference type="InterPro" id="IPR029064">
    <property type="entry name" value="Ribosomal_eL30-like_sf"/>
</dbReference>
<protein>
    <submittedName>
        <fullName evidence="5">RNA methyltransferase, TrmH family, group 3</fullName>
    </submittedName>
</protein>
<dbReference type="Gene3D" id="3.40.1280.10">
    <property type="match status" value="1"/>
</dbReference>
<evidence type="ECO:0000256" key="2">
    <source>
        <dbReference type="ARBA" id="ARBA00022603"/>
    </source>
</evidence>
<comment type="similarity">
    <text evidence="1">Belongs to the class IV-like SAM-binding methyltransferase superfamily. RNA methyltransferase TrmH family.</text>
</comment>